<accession>A0A165N4I4</accession>
<gene>
    <name evidence="1" type="ORF">DAEQUDRAFT_452116</name>
</gene>
<evidence type="ECO:0000313" key="2">
    <source>
        <dbReference type="Proteomes" id="UP000076727"/>
    </source>
</evidence>
<sequence>MIREKPAVTFAAPRYCPWNTCILRLNVQFQLKPIYTRTVTSPNGASCRPKSREVPSGNCYTSSHYPFPPSTISHQDLSNHSATEWLSSDAWLWAWRTTILPPDPSAMRSSMSVMFAWDAWVLAFIFNGTVPISMTILRKEWGSGELPSSTFSLPMQRTTPSTLFAAPRTATSRTTTTPERTRYSSAGYASLRAPELRSEKGVRHCSRYRRSKHGILRFGRFTAAPTE</sequence>
<keyword evidence="2" id="KW-1185">Reference proteome</keyword>
<organism evidence="1 2">
    <name type="scientific">Daedalea quercina L-15889</name>
    <dbReference type="NCBI Taxonomy" id="1314783"/>
    <lineage>
        <taxon>Eukaryota</taxon>
        <taxon>Fungi</taxon>
        <taxon>Dikarya</taxon>
        <taxon>Basidiomycota</taxon>
        <taxon>Agaricomycotina</taxon>
        <taxon>Agaricomycetes</taxon>
        <taxon>Polyporales</taxon>
        <taxon>Fomitopsis</taxon>
    </lineage>
</organism>
<name>A0A165N4I4_9APHY</name>
<reference evidence="1 2" key="1">
    <citation type="journal article" date="2016" name="Mol. Biol. Evol.">
        <title>Comparative Genomics of Early-Diverging Mushroom-Forming Fungi Provides Insights into the Origins of Lignocellulose Decay Capabilities.</title>
        <authorList>
            <person name="Nagy L.G."/>
            <person name="Riley R."/>
            <person name="Tritt A."/>
            <person name="Adam C."/>
            <person name="Daum C."/>
            <person name="Floudas D."/>
            <person name="Sun H."/>
            <person name="Yadav J.S."/>
            <person name="Pangilinan J."/>
            <person name="Larsson K.H."/>
            <person name="Matsuura K."/>
            <person name="Barry K."/>
            <person name="Labutti K."/>
            <person name="Kuo R."/>
            <person name="Ohm R.A."/>
            <person name="Bhattacharya S.S."/>
            <person name="Shirouzu T."/>
            <person name="Yoshinaga Y."/>
            <person name="Martin F.M."/>
            <person name="Grigoriev I.V."/>
            <person name="Hibbett D.S."/>
        </authorList>
    </citation>
    <scope>NUCLEOTIDE SEQUENCE [LARGE SCALE GENOMIC DNA]</scope>
    <source>
        <strain evidence="1 2">L-15889</strain>
    </source>
</reference>
<dbReference type="Proteomes" id="UP000076727">
    <property type="component" value="Unassembled WGS sequence"/>
</dbReference>
<protein>
    <submittedName>
        <fullName evidence="1">Uncharacterized protein</fullName>
    </submittedName>
</protein>
<proteinExistence type="predicted"/>
<evidence type="ECO:0000313" key="1">
    <source>
        <dbReference type="EMBL" id="KZT66502.1"/>
    </source>
</evidence>
<dbReference type="AlphaFoldDB" id="A0A165N4I4"/>
<dbReference type="EMBL" id="KV429088">
    <property type="protein sequence ID" value="KZT66502.1"/>
    <property type="molecule type" value="Genomic_DNA"/>
</dbReference>